<feature type="compositionally biased region" description="Low complexity" evidence="1">
    <location>
        <begin position="276"/>
        <end position="286"/>
    </location>
</feature>
<protein>
    <submittedName>
        <fullName evidence="2">Uncharacterized protein</fullName>
    </submittedName>
</protein>
<feature type="region of interest" description="Disordered" evidence="1">
    <location>
        <begin position="84"/>
        <end position="121"/>
    </location>
</feature>
<organism evidence="2 3">
    <name type="scientific">Penaeus vannamei</name>
    <name type="common">Whiteleg shrimp</name>
    <name type="synonym">Litopenaeus vannamei</name>
    <dbReference type="NCBI Taxonomy" id="6689"/>
    <lineage>
        <taxon>Eukaryota</taxon>
        <taxon>Metazoa</taxon>
        <taxon>Ecdysozoa</taxon>
        <taxon>Arthropoda</taxon>
        <taxon>Crustacea</taxon>
        <taxon>Multicrustacea</taxon>
        <taxon>Malacostraca</taxon>
        <taxon>Eumalacostraca</taxon>
        <taxon>Eucarida</taxon>
        <taxon>Decapoda</taxon>
        <taxon>Dendrobranchiata</taxon>
        <taxon>Penaeoidea</taxon>
        <taxon>Penaeidae</taxon>
        <taxon>Penaeus</taxon>
    </lineage>
</organism>
<dbReference type="AlphaFoldDB" id="A0A3R7Q3B6"/>
<feature type="region of interest" description="Disordered" evidence="1">
    <location>
        <begin position="259"/>
        <end position="287"/>
    </location>
</feature>
<dbReference type="EMBL" id="QCYY01000460">
    <property type="protein sequence ID" value="ROT84962.1"/>
    <property type="molecule type" value="Genomic_DNA"/>
</dbReference>
<proteinExistence type="predicted"/>
<feature type="compositionally biased region" description="Low complexity" evidence="1">
    <location>
        <begin position="577"/>
        <end position="593"/>
    </location>
</feature>
<feature type="region of interest" description="Disordered" evidence="1">
    <location>
        <begin position="557"/>
        <end position="604"/>
    </location>
</feature>
<evidence type="ECO:0000256" key="1">
    <source>
        <dbReference type="SAM" id="MobiDB-lite"/>
    </source>
</evidence>
<comment type="caution">
    <text evidence="2">The sequence shown here is derived from an EMBL/GenBank/DDBJ whole genome shotgun (WGS) entry which is preliminary data.</text>
</comment>
<feature type="compositionally biased region" description="Polar residues" evidence="1">
    <location>
        <begin position="193"/>
        <end position="205"/>
    </location>
</feature>
<feature type="region of interest" description="Disordered" evidence="1">
    <location>
        <begin position="160"/>
        <end position="228"/>
    </location>
</feature>
<gene>
    <name evidence="2" type="ORF">C7M84_021702</name>
</gene>
<name>A0A3R7Q3B6_PENVA</name>
<feature type="compositionally biased region" description="Polar residues" evidence="1">
    <location>
        <begin position="263"/>
        <end position="272"/>
    </location>
</feature>
<keyword evidence="3" id="KW-1185">Reference proteome</keyword>
<feature type="compositionally biased region" description="Polar residues" evidence="1">
    <location>
        <begin position="107"/>
        <end position="117"/>
    </location>
</feature>
<sequence length="697" mass="75940">MPDIRSVASVLEPPNTPNECARDPTSVQAVVAALQQAQAGKGVKRGACYIEPEDLSKRQKCNGSSSIVPTTLPVNYSRDYLEETQNRGSNCTPNGGGEKRALDLSPGAQSNTHQLSPENKRRCVLDPMMASFSSSKHMELRMSQILKATAVWILDSPKLLNNPYTNRQVRPPVETCMISPGPSERDPSDRSGSHTPQSTRGESCNGTGGTANTSRTSTPRNPTPPRPTHVISLEAYKAEKAKSQQRLKKMLGMLFHVDENEESQSSKSGSVPQPTPTTSSTPAATSIDTVGTSTTLLLPQLHHQLDSTLDLLQELQLHPHQHQHRQPSTLDLQQYHRLLLLFSLDLQINLLQLLQHQAVHFHLVVLLVSLLVSVHQQARHSHHLALVQVLLLAKLQSHLQLQPQLHPLVLLQDRALVLCQQILKVLEHQQQIHQPLVQLQVRQHLYTKNHPFIWCTNNSTSSIWCNKQSSKHSFIWNCNKSTGIWGTCNKHPSFWLNYKYSGLWINCQSSCIWSTSNNCPSFGAPAPSFGSTATSATSLFGSSTGFGFGGAQGGGKATFGSSSTPNAKSTPFQFGQTAASPPSFGATPAAGGTAPPGGPVFQFGSANPPSFNAAMLITSFSPNLPCSDPQPNPPNEEEDNYCRCFIPSCCPCPLGRRGKEEFGRSSCQSAEVRSRSACGDPVTSTVRPKVSLVQDIY</sequence>
<evidence type="ECO:0000313" key="3">
    <source>
        <dbReference type="Proteomes" id="UP000283509"/>
    </source>
</evidence>
<accession>A0A3R7Q3B6</accession>
<reference evidence="2 3" key="2">
    <citation type="submission" date="2019-01" db="EMBL/GenBank/DDBJ databases">
        <title>The decoding of complex shrimp genome reveals the adaptation for benthos swimmer, frequently molting mechanism and breeding impact on genome.</title>
        <authorList>
            <person name="Sun Y."/>
            <person name="Gao Y."/>
            <person name="Yu Y."/>
        </authorList>
    </citation>
    <scope>NUCLEOTIDE SEQUENCE [LARGE SCALE GENOMIC DNA]</scope>
    <source>
        <tissue evidence="2">Muscle</tissue>
    </source>
</reference>
<dbReference type="Proteomes" id="UP000283509">
    <property type="component" value="Unassembled WGS sequence"/>
</dbReference>
<evidence type="ECO:0000313" key="2">
    <source>
        <dbReference type="EMBL" id="ROT84962.1"/>
    </source>
</evidence>
<feature type="compositionally biased region" description="Polar residues" evidence="1">
    <location>
        <begin position="562"/>
        <end position="576"/>
    </location>
</feature>
<reference evidence="2 3" key="1">
    <citation type="submission" date="2018-04" db="EMBL/GenBank/DDBJ databases">
        <authorList>
            <person name="Zhang X."/>
            <person name="Yuan J."/>
            <person name="Li F."/>
            <person name="Xiang J."/>
        </authorList>
    </citation>
    <scope>NUCLEOTIDE SEQUENCE [LARGE SCALE GENOMIC DNA]</scope>
    <source>
        <tissue evidence="2">Muscle</tissue>
    </source>
</reference>
<dbReference type="OrthoDB" id="2538017at2759"/>
<feature type="compositionally biased region" description="Basic and acidic residues" evidence="1">
    <location>
        <begin position="183"/>
        <end position="192"/>
    </location>
</feature>